<sequence length="69" mass="7611">MEDGAETKYHFTPDGKVLSVAVGKSWQALANGERLTPSVAERLRREMPLLAPMVTFYENNQGSGTGRSR</sequence>
<protein>
    <submittedName>
        <fullName evidence="1">Uncharacterized protein</fullName>
    </submittedName>
</protein>
<keyword evidence="2" id="KW-1185">Reference proteome</keyword>
<organism evidence="1 2">
    <name type="scientific">Streptomyces luteireticuli</name>
    <dbReference type="NCBI Taxonomy" id="173858"/>
    <lineage>
        <taxon>Bacteria</taxon>
        <taxon>Bacillati</taxon>
        <taxon>Actinomycetota</taxon>
        <taxon>Actinomycetes</taxon>
        <taxon>Kitasatosporales</taxon>
        <taxon>Streptomycetaceae</taxon>
        <taxon>Streptomyces</taxon>
    </lineage>
</organism>
<proteinExistence type="predicted"/>
<comment type="caution">
    <text evidence="1">The sequence shown here is derived from an EMBL/GenBank/DDBJ whole genome shotgun (WGS) entry which is preliminary data.</text>
</comment>
<reference evidence="1 2" key="1">
    <citation type="journal article" date="2019" name="Int. J. Syst. Evol. Microbiol.">
        <title>The Global Catalogue of Microorganisms (GCM) 10K type strain sequencing project: providing services to taxonomists for standard genome sequencing and annotation.</title>
        <authorList>
            <consortium name="The Broad Institute Genomics Platform"/>
            <consortium name="The Broad Institute Genome Sequencing Center for Infectious Disease"/>
            <person name="Wu L."/>
            <person name="Ma J."/>
        </authorList>
    </citation>
    <scope>NUCLEOTIDE SEQUENCE [LARGE SCALE GENOMIC DNA]</scope>
    <source>
        <strain evidence="1 2">JCM 4788</strain>
    </source>
</reference>
<gene>
    <name evidence="1" type="ORF">GCM10010357_43850</name>
</gene>
<name>A0ABN0YXB4_9ACTN</name>
<evidence type="ECO:0000313" key="1">
    <source>
        <dbReference type="EMBL" id="GAA0417741.1"/>
    </source>
</evidence>
<dbReference type="Proteomes" id="UP001500879">
    <property type="component" value="Unassembled WGS sequence"/>
</dbReference>
<accession>A0ABN0YXB4</accession>
<evidence type="ECO:0000313" key="2">
    <source>
        <dbReference type="Proteomes" id="UP001500879"/>
    </source>
</evidence>
<dbReference type="EMBL" id="BAAABX010000048">
    <property type="protein sequence ID" value="GAA0417741.1"/>
    <property type="molecule type" value="Genomic_DNA"/>
</dbReference>
<dbReference type="RefSeq" id="WP_344026996.1">
    <property type="nucleotide sequence ID" value="NZ_BAAABX010000048.1"/>
</dbReference>